<keyword evidence="2" id="KW-0472">Membrane</keyword>
<feature type="transmembrane region" description="Helical" evidence="2">
    <location>
        <begin position="710"/>
        <end position="728"/>
    </location>
</feature>
<reference evidence="3 4" key="1">
    <citation type="journal article" date="2019" name="Nat. Ecol. Evol.">
        <title>Megaphylogeny resolves global patterns of mushroom evolution.</title>
        <authorList>
            <person name="Varga T."/>
            <person name="Krizsan K."/>
            <person name="Foldi C."/>
            <person name="Dima B."/>
            <person name="Sanchez-Garcia M."/>
            <person name="Sanchez-Ramirez S."/>
            <person name="Szollosi G.J."/>
            <person name="Szarkandi J.G."/>
            <person name="Papp V."/>
            <person name="Albert L."/>
            <person name="Andreopoulos W."/>
            <person name="Angelini C."/>
            <person name="Antonin V."/>
            <person name="Barry K.W."/>
            <person name="Bougher N.L."/>
            <person name="Buchanan P."/>
            <person name="Buyck B."/>
            <person name="Bense V."/>
            <person name="Catcheside P."/>
            <person name="Chovatia M."/>
            <person name="Cooper J."/>
            <person name="Damon W."/>
            <person name="Desjardin D."/>
            <person name="Finy P."/>
            <person name="Geml J."/>
            <person name="Haridas S."/>
            <person name="Hughes K."/>
            <person name="Justo A."/>
            <person name="Karasinski D."/>
            <person name="Kautmanova I."/>
            <person name="Kiss B."/>
            <person name="Kocsube S."/>
            <person name="Kotiranta H."/>
            <person name="LaButti K.M."/>
            <person name="Lechner B.E."/>
            <person name="Liimatainen K."/>
            <person name="Lipzen A."/>
            <person name="Lukacs Z."/>
            <person name="Mihaltcheva S."/>
            <person name="Morgado L.N."/>
            <person name="Niskanen T."/>
            <person name="Noordeloos M.E."/>
            <person name="Ohm R.A."/>
            <person name="Ortiz-Santana B."/>
            <person name="Ovrebo C."/>
            <person name="Racz N."/>
            <person name="Riley R."/>
            <person name="Savchenko A."/>
            <person name="Shiryaev A."/>
            <person name="Soop K."/>
            <person name="Spirin V."/>
            <person name="Szebenyi C."/>
            <person name="Tomsovsky M."/>
            <person name="Tulloss R.E."/>
            <person name="Uehling J."/>
            <person name="Grigoriev I.V."/>
            <person name="Vagvolgyi C."/>
            <person name="Papp T."/>
            <person name="Martin F.M."/>
            <person name="Miettinen O."/>
            <person name="Hibbett D.S."/>
            <person name="Nagy L.G."/>
        </authorList>
    </citation>
    <scope>NUCLEOTIDE SEQUENCE [LARGE SCALE GENOMIC DNA]</scope>
    <source>
        <strain evidence="3 4">FP101781</strain>
    </source>
</reference>
<dbReference type="AlphaFoldDB" id="A0A4Y7S5U7"/>
<feature type="compositionally biased region" description="Basic and acidic residues" evidence="1">
    <location>
        <begin position="33"/>
        <end position="44"/>
    </location>
</feature>
<sequence length="837" mass="88245">MSAPAISSSQPARSQSGAPVSFKGARASPNAADRSKRRDSDHSFTSRGPVIELDDDDQKETADPSDSIRDAPPELEDTPTSQSYPSIHPLHEPVQSGPYGTARSSGSGRRQGSVPVPAAEPSNRQPDLRGPLPAFRILGHPEFSGSVHMPEATPAPSQHLPGGLIHSESGSSRDSRVTEGTDDDERMWEENQALYRAIQSRLGIEGSTPSDKSSSAATPILPIPGGFPDALRFGGAESSENEGEEPAAFDVRPPHPFPQTPHAGSSGTSLPPSMPYPTPARAPLLERPSTDTFFSTNSDSVYLTPHHQEGEGGGEEVKEGDVDEDEDYTRTLSGLSMPEAPPTPPPFPAPIPQPSLPEPTTPKAAPGMPKTRPSMPEPSTLPHGHPRPSIPEPQPKVLIPEPIRQPEPPQPHSMPSIPVPSVSTAMPKPESKPTVFPALPSQHAPRPQHTPPAQLHPPTPLSMPPKPAVTSPTPPPAASHQAPASYHSQPSGSHPSLGPSQGAHQKPPRPHQQHLTHATAPLAASTSLAKPPSNVDHGNSGNSVGAKPSGSALAAPPKPANALASSHSASSIGSAHGPKPTKPAGSPLAAHSGGNVVHTSSSASLSTAKPPPKPSPSVSEIKPPKISPSHSTSPQVKQDHQPVASSSGKQSSHNTRYVNMLLALDDIPNYWNLLASFFTWILLAGFLLFPGTFTSWREEQAQAAGAGGYVIAWICSAVGVAGMTWLWWRWMANYIWLLNKVFVPGLLNALAGLVSTLANIYGAQGGQLSTTALSTLIVTASSTGLLAIMVLFYQFWLLRRVQNEHWKTVGKQKAGRHGEGVLKGMMESKSQTIKQGA</sequence>
<feature type="compositionally biased region" description="Pro residues" evidence="1">
    <location>
        <begin position="448"/>
        <end position="477"/>
    </location>
</feature>
<feature type="transmembrane region" description="Helical" evidence="2">
    <location>
        <begin position="670"/>
        <end position="689"/>
    </location>
</feature>
<feature type="compositionally biased region" description="Polar residues" evidence="1">
    <location>
        <begin position="486"/>
        <end position="503"/>
    </location>
</feature>
<evidence type="ECO:0000313" key="3">
    <source>
        <dbReference type="EMBL" id="TEB16014.1"/>
    </source>
</evidence>
<keyword evidence="2" id="KW-1133">Transmembrane helix</keyword>
<feature type="compositionally biased region" description="Basic and acidic residues" evidence="1">
    <location>
        <begin position="306"/>
        <end position="320"/>
    </location>
</feature>
<dbReference type="EMBL" id="QPFP01000338">
    <property type="protein sequence ID" value="TEB16014.1"/>
    <property type="molecule type" value="Genomic_DNA"/>
</dbReference>
<feature type="transmembrane region" description="Helical" evidence="2">
    <location>
        <begin position="734"/>
        <end position="761"/>
    </location>
</feature>
<feature type="compositionally biased region" description="Polar residues" evidence="1">
    <location>
        <begin position="207"/>
        <end position="217"/>
    </location>
</feature>
<dbReference type="STRING" id="71717.A0A4Y7S5U7"/>
<feature type="compositionally biased region" description="Polar residues" evidence="1">
    <location>
        <begin position="262"/>
        <end position="271"/>
    </location>
</feature>
<gene>
    <name evidence="3" type="ORF">FA13DRAFT_1747307</name>
</gene>
<evidence type="ECO:0000313" key="4">
    <source>
        <dbReference type="Proteomes" id="UP000298030"/>
    </source>
</evidence>
<feature type="compositionally biased region" description="Pro residues" evidence="1">
    <location>
        <begin position="403"/>
        <end position="412"/>
    </location>
</feature>
<feature type="compositionally biased region" description="Low complexity" evidence="1">
    <location>
        <begin position="103"/>
        <end position="113"/>
    </location>
</feature>
<dbReference type="OrthoDB" id="3254104at2759"/>
<keyword evidence="4" id="KW-1185">Reference proteome</keyword>
<feature type="compositionally biased region" description="Low complexity" evidence="1">
    <location>
        <begin position="551"/>
        <end position="575"/>
    </location>
</feature>
<feature type="compositionally biased region" description="Polar residues" evidence="1">
    <location>
        <begin position="1"/>
        <end position="18"/>
    </location>
</feature>
<dbReference type="Proteomes" id="UP000298030">
    <property type="component" value="Unassembled WGS sequence"/>
</dbReference>
<feature type="compositionally biased region" description="Basic and acidic residues" evidence="1">
    <location>
        <begin position="59"/>
        <end position="72"/>
    </location>
</feature>
<feature type="transmembrane region" description="Helical" evidence="2">
    <location>
        <begin position="773"/>
        <end position="796"/>
    </location>
</feature>
<keyword evidence="2" id="KW-0812">Transmembrane</keyword>
<organism evidence="3 4">
    <name type="scientific">Coprinellus micaceus</name>
    <name type="common">Glistening ink-cap mushroom</name>
    <name type="synonym">Coprinus micaceus</name>
    <dbReference type="NCBI Taxonomy" id="71717"/>
    <lineage>
        <taxon>Eukaryota</taxon>
        <taxon>Fungi</taxon>
        <taxon>Dikarya</taxon>
        <taxon>Basidiomycota</taxon>
        <taxon>Agaricomycotina</taxon>
        <taxon>Agaricomycetes</taxon>
        <taxon>Agaricomycetidae</taxon>
        <taxon>Agaricales</taxon>
        <taxon>Agaricineae</taxon>
        <taxon>Psathyrellaceae</taxon>
        <taxon>Coprinellus</taxon>
    </lineage>
</organism>
<protein>
    <submittedName>
        <fullName evidence="3">Uncharacterized protein</fullName>
    </submittedName>
</protein>
<feature type="compositionally biased region" description="Pro residues" evidence="1">
    <location>
        <begin position="339"/>
        <end position="360"/>
    </location>
</feature>
<proteinExistence type="predicted"/>
<accession>A0A4Y7S5U7</accession>
<feature type="region of interest" description="Disordered" evidence="1">
    <location>
        <begin position="1"/>
        <end position="651"/>
    </location>
</feature>
<feature type="compositionally biased region" description="Low complexity" evidence="1">
    <location>
        <begin position="515"/>
        <end position="533"/>
    </location>
</feature>
<feature type="compositionally biased region" description="Low complexity" evidence="1">
    <location>
        <begin position="290"/>
        <end position="300"/>
    </location>
</feature>
<comment type="caution">
    <text evidence="3">The sequence shown here is derived from an EMBL/GenBank/DDBJ whole genome shotgun (WGS) entry which is preliminary data.</text>
</comment>
<name>A0A4Y7S5U7_COPMI</name>
<evidence type="ECO:0000256" key="2">
    <source>
        <dbReference type="SAM" id="Phobius"/>
    </source>
</evidence>
<evidence type="ECO:0000256" key="1">
    <source>
        <dbReference type="SAM" id="MobiDB-lite"/>
    </source>
</evidence>